<dbReference type="OrthoDB" id="9811006at2"/>
<evidence type="ECO:0000313" key="3">
    <source>
        <dbReference type="EMBL" id="OAI17301.1"/>
    </source>
</evidence>
<gene>
    <name evidence="3" type="ORF">A1359_06260</name>
</gene>
<dbReference type="STRING" id="980561.A1359_06260"/>
<evidence type="ECO:0000259" key="2">
    <source>
        <dbReference type="SMART" id="SM00867"/>
    </source>
</evidence>
<dbReference type="EMBL" id="LUUI01000089">
    <property type="protein sequence ID" value="OAI17301.1"/>
    <property type="molecule type" value="Genomic_DNA"/>
</dbReference>
<feature type="signal peptide" evidence="1">
    <location>
        <begin position="1"/>
        <end position="20"/>
    </location>
</feature>
<dbReference type="AlphaFoldDB" id="A0A177NHD9"/>
<sequence length="188" mass="20571">MIKLIVAITAALLASFSVQAADHFTIDSRHTFPSFEISHLGFSIQRGRFNETSGKIMLDAANGKGSIDISVNMASISTGLTELEDHLRAKDFFDVAQYPVMTFKADKLNFVGDKLVAADGTLSLHGISKPVHLTVDHFHCGMNLIKMNYTCGANAFTTIKRSEFAVDKYVPMVADDVKVLIQVEATKD</sequence>
<reference evidence="3 4" key="1">
    <citation type="submission" date="2016-03" db="EMBL/GenBank/DDBJ databases">
        <authorList>
            <person name="Ploux O."/>
        </authorList>
    </citation>
    <scope>NUCLEOTIDE SEQUENCE [LARGE SCALE GENOMIC DNA]</scope>
    <source>
        <strain evidence="3 4">R-45370</strain>
    </source>
</reference>
<evidence type="ECO:0000256" key="1">
    <source>
        <dbReference type="SAM" id="SignalP"/>
    </source>
</evidence>
<organism evidence="3 4">
    <name type="scientific">Methylomonas lenta</name>
    <dbReference type="NCBI Taxonomy" id="980561"/>
    <lineage>
        <taxon>Bacteria</taxon>
        <taxon>Pseudomonadati</taxon>
        <taxon>Pseudomonadota</taxon>
        <taxon>Gammaproteobacteria</taxon>
        <taxon>Methylococcales</taxon>
        <taxon>Methylococcaceae</taxon>
        <taxon>Methylomonas</taxon>
    </lineage>
</organism>
<proteinExistence type="predicted"/>
<feature type="chain" id="PRO_5008069174" description="Lipid/polyisoprenoid-binding YceI-like domain-containing protein" evidence="1">
    <location>
        <begin position="21"/>
        <end position="188"/>
    </location>
</feature>
<dbReference type="SMART" id="SM00867">
    <property type="entry name" value="YceI"/>
    <property type="match status" value="1"/>
</dbReference>
<dbReference type="Gene3D" id="2.40.128.110">
    <property type="entry name" value="Lipid/polyisoprenoid-binding, YceI-like"/>
    <property type="match status" value="1"/>
</dbReference>
<name>A0A177NHD9_9GAMM</name>
<dbReference type="InterPro" id="IPR007372">
    <property type="entry name" value="Lipid/polyisoprenoid-bd_YceI"/>
</dbReference>
<dbReference type="PANTHER" id="PTHR34406:SF2">
    <property type="entry name" value="PERIPLASMIC PROTEIN"/>
    <property type="match status" value="1"/>
</dbReference>
<evidence type="ECO:0000313" key="4">
    <source>
        <dbReference type="Proteomes" id="UP000078476"/>
    </source>
</evidence>
<protein>
    <recommendedName>
        <fullName evidence="2">Lipid/polyisoprenoid-binding YceI-like domain-containing protein</fullName>
    </recommendedName>
</protein>
<dbReference type="Proteomes" id="UP000078476">
    <property type="component" value="Unassembled WGS sequence"/>
</dbReference>
<feature type="domain" description="Lipid/polyisoprenoid-binding YceI-like" evidence="2">
    <location>
        <begin position="23"/>
        <end position="186"/>
    </location>
</feature>
<dbReference type="Pfam" id="PF04264">
    <property type="entry name" value="YceI"/>
    <property type="match status" value="1"/>
</dbReference>
<accession>A0A177NHD9</accession>
<dbReference type="PANTHER" id="PTHR34406">
    <property type="entry name" value="PROTEIN YCEI"/>
    <property type="match status" value="1"/>
</dbReference>
<keyword evidence="4" id="KW-1185">Reference proteome</keyword>
<dbReference type="InterPro" id="IPR036761">
    <property type="entry name" value="TTHA0802/YceI-like_sf"/>
</dbReference>
<keyword evidence="1" id="KW-0732">Signal</keyword>
<dbReference type="SUPFAM" id="SSF101874">
    <property type="entry name" value="YceI-like"/>
    <property type="match status" value="1"/>
</dbReference>
<comment type="caution">
    <text evidence="3">The sequence shown here is derived from an EMBL/GenBank/DDBJ whole genome shotgun (WGS) entry which is preliminary data.</text>
</comment>